<protein>
    <submittedName>
        <fullName evidence="1">DUF1642 domain-containing protein</fullName>
    </submittedName>
</protein>
<name>A0A6I3UR51_STREE</name>
<dbReference type="AlphaFoldDB" id="A0A6I3UR51"/>
<sequence length="195" mass="22948">MNKDLIETPRFNFFIGDEVLLKGKIVGFDVDENKCVENVVRLEYGQTLNVPNNNIYITDDIVDKSKIKVVVPQFVADWYEENKDSFEFNVWDWIAFRDEAKKSENREFNNWINNSRENPIQTLVNMHQFGYEVEEEKRYTVVTKATKQPLYYNAMDKKLFFSMGGLATKFTRKQLEEVGVGWVFDCPGIEIEEVE</sequence>
<comment type="caution">
    <text evidence="1">The sequence shown here is derived from an EMBL/GenBank/DDBJ whole genome shotgun (WGS) entry which is preliminary data.</text>
</comment>
<dbReference type="EMBL" id="WNIA01000024">
    <property type="protein sequence ID" value="MTV98612.1"/>
    <property type="molecule type" value="Genomic_DNA"/>
</dbReference>
<gene>
    <name evidence="1" type="ORF">GM536_05845</name>
</gene>
<accession>A0A6I3UR51</accession>
<dbReference type="Proteomes" id="UP000437160">
    <property type="component" value="Unassembled WGS sequence"/>
</dbReference>
<dbReference type="Pfam" id="PF07852">
    <property type="entry name" value="DUF1642"/>
    <property type="match status" value="1"/>
</dbReference>
<dbReference type="RefSeq" id="WP_001030728.1">
    <property type="nucleotide sequence ID" value="NZ_CAJRNF010000020.1"/>
</dbReference>
<evidence type="ECO:0000313" key="1">
    <source>
        <dbReference type="EMBL" id="MTV98612.1"/>
    </source>
</evidence>
<dbReference type="InterPro" id="IPR012865">
    <property type="entry name" value="DUF1642"/>
</dbReference>
<proteinExistence type="predicted"/>
<reference evidence="1 2" key="1">
    <citation type="submission" date="2019-11" db="EMBL/GenBank/DDBJ databases">
        <title>Growth characteristics of pneumococcus vary with the chemical composition of the capsule and with environmental conditions.</title>
        <authorList>
            <person name="Tothpal A."/>
            <person name="Desobry K."/>
            <person name="Joshi S."/>
            <person name="Wyllie A.L."/>
            <person name="Weinberger D.M."/>
        </authorList>
    </citation>
    <scope>NUCLEOTIDE SEQUENCE [LARGE SCALE GENOMIC DNA]</scope>
    <source>
        <strain evidence="2">pnumococcus19F</strain>
    </source>
</reference>
<evidence type="ECO:0000313" key="2">
    <source>
        <dbReference type="Proteomes" id="UP000437160"/>
    </source>
</evidence>
<organism evidence="1 2">
    <name type="scientific">Streptococcus pneumoniae</name>
    <dbReference type="NCBI Taxonomy" id="1313"/>
    <lineage>
        <taxon>Bacteria</taxon>
        <taxon>Bacillati</taxon>
        <taxon>Bacillota</taxon>
        <taxon>Bacilli</taxon>
        <taxon>Lactobacillales</taxon>
        <taxon>Streptococcaceae</taxon>
        <taxon>Streptococcus</taxon>
    </lineage>
</organism>